<dbReference type="Pfam" id="PF00366">
    <property type="entry name" value="Ribosomal_S17"/>
    <property type="match status" value="1"/>
</dbReference>
<dbReference type="InterPro" id="IPR012340">
    <property type="entry name" value="NA-bd_OB-fold"/>
</dbReference>
<evidence type="ECO:0000256" key="2">
    <source>
        <dbReference type="ARBA" id="ARBA00022980"/>
    </source>
</evidence>
<dbReference type="Gene3D" id="2.40.50.140">
    <property type="entry name" value="Nucleic acid-binding proteins"/>
    <property type="match status" value="1"/>
</dbReference>
<dbReference type="PANTHER" id="PTHR10744:SF1">
    <property type="entry name" value="SMALL RIBOSOMAL SUBUNIT PROTEIN US17M"/>
    <property type="match status" value="1"/>
</dbReference>
<dbReference type="Proteomes" id="UP000229502">
    <property type="component" value="Unassembled WGS sequence"/>
</dbReference>
<evidence type="ECO:0000256" key="1">
    <source>
        <dbReference type="ARBA" id="ARBA00010254"/>
    </source>
</evidence>
<dbReference type="EMBL" id="PEWZ01000115">
    <property type="protein sequence ID" value="PIU34224.1"/>
    <property type="molecule type" value="Genomic_DNA"/>
</dbReference>
<proteinExistence type="inferred from homology"/>
<dbReference type="GO" id="GO:0003735">
    <property type="term" value="F:structural constituent of ribosome"/>
    <property type="evidence" value="ECO:0007669"/>
    <property type="project" value="InterPro"/>
</dbReference>
<protein>
    <submittedName>
        <fullName evidence="4">30S ribosomal protein S17</fullName>
    </submittedName>
</protein>
<comment type="caution">
    <text evidence="4">The sequence shown here is derived from an EMBL/GenBank/DDBJ whole genome shotgun (WGS) entry which is preliminary data.</text>
</comment>
<evidence type="ECO:0000256" key="3">
    <source>
        <dbReference type="ARBA" id="ARBA00023274"/>
    </source>
</evidence>
<dbReference type="GO" id="GO:0022627">
    <property type="term" value="C:cytosolic small ribosomal subunit"/>
    <property type="evidence" value="ECO:0007669"/>
    <property type="project" value="TreeGrafter"/>
</dbReference>
<dbReference type="AlphaFoldDB" id="A0A2M6YQW1"/>
<evidence type="ECO:0000313" key="5">
    <source>
        <dbReference type="Proteomes" id="UP000229502"/>
    </source>
</evidence>
<reference evidence="5" key="1">
    <citation type="submission" date="2017-09" db="EMBL/GenBank/DDBJ databases">
        <title>Depth-based differentiation of microbial function through sediment-hosted aquifers and enrichment of novel symbionts in the deep terrestrial subsurface.</title>
        <authorList>
            <person name="Probst A.J."/>
            <person name="Ladd B."/>
            <person name="Jarett J.K."/>
            <person name="Geller-Mcgrath D.E."/>
            <person name="Sieber C.M.K."/>
            <person name="Emerson J.B."/>
            <person name="Anantharaman K."/>
            <person name="Thomas B.C."/>
            <person name="Malmstrom R."/>
            <person name="Stieglmeier M."/>
            <person name="Klingl A."/>
            <person name="Woyke T."/>
            <person name="Ryan C.M."/>
            <person name="Banfield J.F."/>
        </authorList>
    </citation>
    <scope>NUCLEOTIDE SEQUENCE [LARGE SCALE GENOMIC DNA]</scope>
</reference>
<dbReference type="CDD" id="cd00364">
    <property type="entry name" value="Ribosomal_uS17"/>
    <property type="match status" value="1"/>
</dbReference>
<gene>
    <name evidence="4" type="primary">rpsQ</name>
    <name evidence="4" type="ORF">COT03_02415</name>
</gene>
<accession>A0A2M6YQW1</accession>
<evidence type="ECO:0000313" key="4">
    <source>
        <dbReference type="EMBL" id="PIU34224.1"/>
    </source>
</evidence>
<keyword evidence="3" id="KW-0687">Ribonucleoprotein</keyword>
<dbReference type="InterPro" id="IPR000266">
    <property type="entry name" value="Ribosomal_uS17"/>
</dbReference>
<dbReference type="PANTHER" id="PTHR10744">
    <property type="entry name" value="40S RIBOSOMAL PROTEIN S11 FAMILY MEMBER"/>
    <property type="match status" value="1"/>
</dbReference>
<keyword evidence="2 4" id="KW-0689">Ribosomal protein</keyword>
<dbReference type="GO" id="GO:0006412">
    <property type="term" value="P:translation"/>
    <property type="evidence" value="ECO:0007669"/>
    <property type="project" value="InterPro"/>
</dbReference>
<name>A0A2M6YQW1_9BACT</name>
<sequence length="84" mass="9677">MKTILGTVISDKMNKAAIVLTERKYRHPKYGKIMKSSNKLHVVNKIGAKVGQKVKVIETRPISKTIAFRILEIVMEKKKEKEQR</sequence>
<organism evidence="4 5">
    <name type="scientific">Candidatus Shapirobacteria bacterium CG07_land_8_20_14_0_80_39_18</name>
    <dbReference type="NCBI Taxonomy" id="1974882"/>
    <lineage>
        <taxon>Bacteria</taxon>
        <taxon>Candidatus Shapironibacteriota</taxon>
    </lineage>
</organism>
<dbReference type="PRINTS" id="PR00973">
    <property type="entry name" value="RIBOSOMALS17"/>
</dbReference>
<comment type="similarity">
    <text evidence="1">Belongs to the universal ribosomal protein uS17 family.</text>
</comment>
<dbReference type="SUPFAM" id="SSF50249">
    <property type="entry name" value="Nucleic acid-binding proteins"/>
    <property type="match status" value="1"/>
</dbReference>